<dbReference type="GO" id="GO:0005634">
    <property type="term" value="C:nucleus"/>
    <property type="evidence" value="ECO:0000318"/>
    <property type="project" value="GO_Central"/>
</dbReference>
<feature type="compositionally biased region" description="Acidic residues" evidence="6">
    <location>
        <begin position="142"/>
        <end position="155"/>
    </location>
</feature>
<accession>A0A2K3E7C0</accession>
<dbReference type="EMBL" id="CM008962">
    <property type="protein sequence ID" value="PNW88637.1"/>
    <property type="molecule type" value="Genomic_DNA"/>
</dbReference>
<evidence type="ECO:0000259" key="7">
    <source>
        <dbReference type="PROSITE" id="PS50014"/>
    </source>
</evidence>
<dbReference type="InterPro" id="IPR045199">
    <property type="entry name" value="ATAD2-like"/>
</dbReference>
<dbReference type="PANTHER" id="PTHR23069:SF0">
    <property type="entry name" value="TAT-BINDING HOMOLOG 7"/>
    <property type="match status" value="1"/>
</dbReference>
<proteinExistence type="inferred from homology"/>
<dbReference type="InterPro" id="IPR041569">
    <property type="entry name" value="AAA_lid_3"/>
</dbReference>
<feature type="compositionally biased region" description="Basic and acidic residues" evidence="6">
    <location>
        <begin position="419"/>
        <end position="440"/>
    </location>
</feature>
<dbReference type="RefSeq" id="XP_042928670.1">
    <property type="nucleotide sequence ID" value="XM_043058756.1"/>
</dbReference>
<dbReference type="FunFam" id="1.10.8.60:FF:000016">
    <property type="entry name" value="ATPase family AAA domain-containing protein 2B"/>
    <property type="match status" value="1"/>
</dbReference>
<feature type="compositionally biased region" description="Basic and acidic residues" evidence="6">
    <location>
        <begin position="68"/>
        <end position="77"/>
    </location>
</feature>
<evidence type="ECO:0000313" key="9">
    <source>
        <dbReference type="Proteomes" id="UP000006906"/>
    </source>
</evidence>
<dbReference type="Gene3D" id="3.40.50.300">
    <property type="entry name" value="P-loop containing nucleotide triphosphate hydrolases"/>
    <property type="match status" value="2"/>
</dbReference>
<dbReference type="FunFam" id="3.40.50.300:FF:000061">
    <property type="entry name" value="ATPase family, AAA domain-containing 2"/>
    <property type="match status" value="1"/>
</dbReference>
<keyword evidence="9" id="KW-1185">Reference proteome</keyword>
<gene>
    <name evidence="8" type="ORF">CHLRE_01g038151v5</name>
</gene>
<feature type="compositionally biased region" description="Gly residues" evidence="6">
    <location>
        <begin position="255"/>
        <end position="266"/>
    </location>
</feature>
<dbReference type="InParanoid" id="A0A2K3E7C0"/>
<dbReference type="OrthoDB" id="5421at2759"/>
<dbReference type="KEGG" id="cre:CHLRE_01g038151v5"/>
<name>A0A2K3E7C0_CHLRE</name>
<dbReference type="GO" id="GO:0003682">
    <property type="term" value="F:chromatin binding"/>
    <property type="evidence" value="ECO:0000318"/>
    <property type="project" value="GO_Central"/>
</dbReference>
<dbReference type="InterPro" id="IPR003959">
    <property type="entry name" value="ATPase_AAA_core"/>
</dbReference>
<dbReference type="InterPro" id="IPR027417">
    <property type="entry name" value="P-loop_NTPase"/>
</dbReference>
<feature type="region of interest" description="Disordered" evidence="6">
    <location>
        <begin position="1602"/>
        <end position="1645"/>
    </location>
</feature>
<feature type="compositionally biased region" description="Basic and acidic residues" evidence="6">
    <location>
        <begin position="463"/>
        <end position="473"/>
    </location>
</feature>
<dbReference type="SMART" id="SM00382">
    <property type="entry name" value="AAA"/>
    <property type="match status" value="2"/>
</dbReference>
<evidence type="ECO:0000313" key="8">
    <source>
        <dbReference type="EMBL" id="PNW88637.1"/>
    </source>
</evidence>
<feature type="compositionally biased region" description="Basic and acidic residues" evidence="6">
    <location>
        <begin position="113"/>
        <end position="141"/>
    </location>
</feature>
<dbReference type="Pfam" id="PF00004">
    <property type="entry name" value="AAA"/>
    <property type="match status" value="2"/>
</dbReference>
<sequence length="1762" mass="178444">MVSTRGGSREPGRAKSPLGEVDRNRRPTRLAASYPKQYNDSEFVDSEDDFSDFEELPQKNGGTTKSSGKGDAKDVPRRSSRRSVPAAVAPPHRGGSDGERAGGSGRAGSGGHHHGEGDGHVAETRRHTRASELRDQPKRSEEDEEDEEPHEEEGGAESPQLRETRARNHHPPTGNGDSKRGGGGGGADGGAPPRRHSARLSHMPPPAQAPHTSDEEGSEDSEEEEEEEDDRRGGRSARHDRRDRNRERDSKRRAGGGGGGGGGGGAASDSGSEEGDSQGEGEDEDEDDEGGCVEDDAEEADDGGIWKGRYHLRGHQVNQLRGPPPKRPRYSEGPSGGGGRRRPDHDDDDDEEEGSSEEEEEDDEEEEAGGKAAGRQERDRGRDRSRKRDRKGGGGPAARVRYTLRDRSRMVPMSVQEQQRQKEELQREMMARQRIRERIRSGPSGGGHGSKHGGGGGGGGGGGRDHSGGRDHGGGGGGRDGYRRHHDGGRGGGGGGGGGWGWRGGMSDDDVADPDGPAASGGNPWRGMQQAFGQLPPWQLGAQVPATPLPGLGPSAHGGAQMVPSSVLHGANAAGGAGPSGLGGGGGGGGGGAAGAAGGGGGGVPMAAWEQALVNDAAALAGGGGGGKEKAGNAEINPVAVDPSVGFDQVGGLDAYVEALKEMVFLPLVYPELFDRFHVQPPRGVLFYGPPGTGKTLVARALASHASRYGGRKVSFYMRKGADVLSKWVGEAERQLRLLFEEAQRNAPAIIFFDEIDGLAPVRSSRQDQIHNSIVSTLLALMDGLDSRGQVVLIGATNRPDSLDGALRRPGRFDRELLFPLPGLQARRSILDIHTRQWRERPGPGLLEELASLCVGYCGADLKAVCAEAALAAVRRRYPQIYASEDKLLVEPATITVERQDFLAAIAAITPASARSAAAHARPLGGAGAAAACLAPVLAGVLGRLQRTFPPAAACLAAGAVREGASSGAGAAAAGGGGGAGGGAAAPSTALILPPGRGGGGGLGPSVGPRAVLAPSAAAAAAAAAAASSGSGLLASLLQRLPACLVTRPRLLVCGPAGCGQAQLAAALLYALEGLPCHAIGLPSLLANPGSRSPEEALVGTFVEARRAAPAVLFLPHLHLWWQTASPALRAVLVMLLRDLPAELPLLLLATAEVPRAALDRELLRSGLFPGGAEDAVELAQPGEGQRREVLRELIMAAAEPVDTEAMAAAAAAAAGGAAGPSGGGGGAGAAAALPKDPSVAATREAEAKAAEELRARRAYEEDQSLLRALRMALRGLTLALLNDRRWRQFAAPPDPQQDPEYWQLVSTPMDLATVLARVDGRQYLTPSAYMADMQLIAQCAKQYYGDGPAAAKHVSRAQSLVDVAEAHLIDRVPLELAKRCEDMVRLRGGPAKPPPGMQLPEELAAAKVKEAAAAAAAAAAVAAAANAAAARGVGSGGPAGARTRGDRHGAGGGGEGGGGMMMLDDPEVLLRRLARQQQKDKLKQQQQQQQQDSAAAGGSGGEAAAAAAAGADGTPAAAEAGAGGVEAMAVDENPEQGLDNGKEAMSPPKKDATPAAAGEAEATDIAAAGAGAAAPAAGDGQAEAGGGAAAAVAPGPSAAFGGVNSSGRTGGRQGMEVDAEAGSGAGPSQPSAAEAGQPSTAGGAAVSTAGAAEAAAAGAAAAGNTNANAGAAPRRALQADPEVVARAEALLERVVAASQGCSLEALELLYTRAAGVVVAAAARTDRGRVLLELEAALEGLLPAAAGGAGAAGGVNARGAHR</sequence>
<dbReference type="Pfam" id="PF17862">
    <property type="entry name" value="AAA_lid_3"/>
    <property type="match status" value="1"/>
</dbReference>
<feature type="region of interest" description="Disordered" evidence="6">
    <location>
        <begin position="1535"/>
        <end position="1561"/>
    </location>
</feature>
<dbReference type="STRING" id="3055.A0A2K3E7C0"/>
<reference evidence="8 9" key="1">
    <citation type="journal article" date="2007" name="Science">
        <title>The Chlamydomonas genome reveals the evolution of key animal and plant functions.</title>
        <authorList>
            <person name="Merchant S.S."/>
            <person name="Prochnik S.E."/>
            <person name="Vallon O."/>
            <person name="Harris E.H."/>
            <person name="Karpowicz S.J."/>
            <person name="Witman G.B."/>
            <person name="Terry A."/>
            <person name="Salamov A."/>
            <person name="Fritz-Laylin L.K."/>
            <person name="Marechal-Drouard L."/>
            <person name="Marshall W.F."/>
            <person name="Qu L.H."/>
            <person name="Nelson D.R."/>
            <person name="Sanderfoot A.A."/>
            <person name="Spalding M.H."/>
            <person name="Kapitonov V.V."/>
            <person name="Ren Q."/>
            <person name="Ferris P."/>
            <person name="Lindquist E."/>
            <person name="Shapiro H."/>
            <person name="Lucas S.M."/>
            <person name="Grimwood J."/>
            <person name="Schmutz J."/>
            <person name="Cardol P."/>
            <person name="Cerutti H."/>
            <person name="Chanfreau G."/>
            <person name="Chen C.L."/>
            <person name="Cognat V."/>
            <person name="Croft M.T."/>
            <person name="Dent R."/>
            <person name="Dutcher S."/>
            <person name="Fernandez E."/>
            <person name="Fukuzawa H."/>
            <person name="Gonzalez-Ballester D."/>
            <person name="Gonzalez-Halphen D."/>
            <person name="Hallmann A."/>
            <person name="Hanikenne M."/>
            <person name="Hippler M."/>
            <person name="Inwood W."/>
            <person name="Jabbari K."/>
            <person name="Kalanon M."/>
            <person name="Kuras R."/>
            <person name="Lefebvre P.A."/>
            <person name="Lemaire S.D."/>
            <person name="Lobanov A.V."/>
            <person name="Lohr M."/>
            <person name="Manuell A."/>
            <person name="Meier I."/>
            <person name="Mets L."/>
            <person name="Mittag M."/>
            <person name="Mittelmeier T."/>
            <person name="Moroney J.V."/>
            <person name="Moseley J."/>
            <person name="Napoli C."/>
            <person name="Nedelcu A.M."/>
            <person name="Niyogi K."/>
            <person name="Novoselov S.V."/>
            <person name="Paulsen I.T."/>
            <person name="Pazour G."/>
            <person name="Purton S."/>
            <person name="Ral J.P."/>
            <person name="Riano-Pachon D.M."/>
            <person name="Riekhof W."/>
            <person name="Rymarquis L."/>
            <person name="Schroda M."/>
            <person name="Stern D."/>
            <person name="Umen J."/>
            <person name="Willows R."/>
            <person name="Wilson N."/>
            <person name="Zimmer S.L."/>
            <person name="Allmer J."/>
            <person name="Balk J."/>
            <person name="Bisova K."/>
            <person name="Chen C.J."/>
            <person name="Elias M."/>
            <person name="Gendler K."/>
            <person name="Hauser C."/>
            <person name="Lamb M.R."/>
            <person name="Ledford H."/>
            <person name="Long J.C."/>
            <person name="Minagawa J."/>
            <person name="Page M.D."/>
            <person name="Pan J."/>
            <person name="Pootakham W."/>
            <person name="Roje S."/>
            <person name="Rose A."/>
            <person name="Stahlberg E."/>
            <person name="Terauchi A.M."/>
            <person name="Yang P."/>
            <person name="Ball S."/>
            <person name="Bowler C."/>
            <person name="Dieckmann C.L."/>
            <person name="Gladyshev V.N."/>
            <person name="Green P."/>
            <person name="Jorgensen R."/>
            <person name="Mayfield S."/>
            <person name="Mueller-Roeber B."/>
            <person name="Rajamani S."/>
            <person name="Sayre R.T."/>
            <person name="Brokstein P."/>
            <person name="Dubchak I."/>
            <person name="Goodstein D."/>
            <person name="Hornick L."/>
            <person name="Huang Y.W."/>
            <person name="Jhaveri J."/>
            <person name="Luo Y."/>
            <person name="Martinez D."/>
            <person name="Ngau W.C."/>
            <person name="Otillar B."/>
            <person name="Poliakov A."/>
            <person name="Porter A."/>
            <person name="Szajkowski L."/>
            <person name="Werner G."/>
            <person name="Zhou K."/>
            <person name="Grigoriev I.V."/>
            <person name="Rokhsar D.S."/>
            <person name="Grossman A.R."/>
        </authorList>
    </citation>
    <scope>NUCLEOTIDE SEQUENCE [LARGE SCALE GENOMIC DNA]</scope>
    <source>
        <strain evidence="9">CC-503</strain>
    </source>
</reference>
<feature type="compositionally biased region" description="Gly residues" evidence="6">
    <location>
        <begin position="490"/>
        <end position="504"/>
    </location>
</feature>
<dbReference type="PROSITE" id="PS50014">
    <property type="entry name" value="BROMODOMAIN_2"/>
    <property type="match status" value="1"/>
</dbReference>
<dbReference type="GO" id="GO:0006337">
    <property type="term" value="P:nucleosome disassembly"/>
    <property type="evidence" value="ECO:0000318"/>
    <property type="project" value="GO_Central"/>
</dbReference>
<dbReference type="Pfam" id="PF00439">
    <property type="entry name" value="Bromodomain"/>
    <property type="match status" value="1"/>
</dbReference>
<feature type="region of interest" description="Disordered" evidence="6">
    <location>
        <begin position="1477"/>
        <end position="1511"/>
    </location>
</feature>
<evidence type="ECO:0000256" key="5">
    <source>
        <dbReference type="PROSITE-ProRule" id="PRU00035"/>
    </source>
</evidence>
<evidence type="ECO:0000256" key="1">
    <source>
        <dbReference type="ARBA" id="ARBA00006914"/>
    </source>
</evidence>
<feature type="region of interest" description="Disordered" evidence="6">
    <location>
        <begin position="1"/>
        <end position="563"/>
    </location>
</feature>
<dbReference type="GO" id="GO:0006334">
    <property type="term" value="P:nucleosome assembly"/>
    <property type="evidence" value="ECO:0000318"/>
    <property type="project" value="GO_Central"/>
</dbReference>
<dbReference type="SUPFAM" id="SSF47370">
    <property type="entry name" value="Bromodomain"/>
    <property type="match status" value="1"/>
</dbReference>
<evidence type="ECO:0000256" key="6">
    <source>
        <dbReference type="SAM" id="MobiDB-lite"/>
    </source>
</evidence>
<dbReference type="ExpressionAtlas" id="A0A2K3E7C0">
    <property type="expression patterns" value="baseline and differential"/>
</dbReference>
<dbReference type="SMART" id="SM00297">
    <property type="entry name" value="BROMO"/>
    <property type="match status" value="1"/>
</dbReference>
<dbReference type="Gene3D" id="1.20.920.10">
    <property type="entry name" value="Bromodomain-like"/>
    <property type="match status" value="1"/>
</dbReference>
<feature type="compositionally biased region" description="Basic and acidic residues" evidence="6">
    <location>
        <begin position="240"/>
        <end position="252"/>
    </location>
</feature>
<dbReference type="PROSITE" id="PS00674">
    <property type="entry name" value="AAA"/>
    <property type="match status" value="1"/>
</dbReference>
<feature type="compositionally biased region" description="Acidic residues" evidence="6">
    <location>
        <begin position="215"/>
        <end position="229"/>
    </location>
</feature>
<feature type="compositionally biased region" description="Acidic residues" evidence="6">
    <location>
        <begin position="271"/>
        <end position="302"/>
    </location>
</feature>
<dbReference type="InterPro" id="IPR001487">
    <property type="entry name" value="Bromodomain"/>
</dbReference>
<feature type="compositionally biased region" description="Acidic residues" evidence="6">
    <location>
        <begin position="346"/>
        <end position="367"/>
    </location>
</feature>
<feature type="compositionally biased region" description="Acidic residues" evidence="6">
    <location>
        <begin position="42"/>
        <end position="55"/>
    </location>
</feature>
<dbReference type="InterPro" id="IPR003960">
    <property type="entry name" value="ATPase_AAA_CS"/>
</dbReference>
<dbReference type="Proteomes" id="UP000006906">
    <property type="component" value="Chromosome 1"/>
</dbReference>
<dbReference type="SUPFAM" id="SSF52540">
    <property type="entry name" value="P-loop containing nucleoside triphosphate hydrolases"/>
    <property type="match status" value="2"/>
</dbReference>
<evidence type="ECO:0000256" key="4">
    <source>
        <dbReference type="ARBA" id="ARBA00023117"/>
    </source>
</evidence>
<feature type="compositionally biased region" description="Gly residues" evidence="6">
    <location>
        <begin position="1451"/>
        <end position="1461"/>
    </location>
</feature>
<keyword evidence="3" id="KW-0067">ATP-binding</keyword>
<evidence type="ECO:0000256" key="2">
    <source>
        <dbReference type="ARBA" id="ARBA00022741"/>
    </source>
</evidence>
<keyword evidence="4 5" id="KW-0103">Bromodomain</keyword>
<keyword evidence="2" id="KW-0547">Nucleotide-binding</keyword>
<comment type="similarity">
    <text evidence="1">Belongs to the AAA ATPase family.</text>
</comment>
<dbReference type="GO" id="GO:0042393">
    <property type="term" value="F:histone binding"/>
    <property type="evidence" value="ECO:0000318"/>
    <property type="project" value="GO_Central"/>
</dbReference>
<dbReference type="InterPro" id="IPR036427">
    <property type="entry name" value="Bromodomain-like_sf"/>
</dbReference>
<dbReference type="GeneID" id="5715509"/>
<dbReference type="GO" id="GO:0016887">
    <property type="term" value="F:ATP hydrolysis activity"/>
    <property type="evidence" value="ECO:0000318"/>
    <property type="project" value="GO_Central"/>
</dbReference>
<feature type="compositionally biased region" description="Gly residues" evidence="6">
    <location>
        <begin position="443"/>
        <end position="462"/>
    </location>
</feature>
<dbReference type="InterPro" id="IPR003593">
    <property type="entry name" value="AAA+_ATPase"/>
</dbReference>
<feature type="region of interest" description="Disordered" evidence="6">
    <location>
        <begin position="1432"/>
        <end position="1463"/>
    </location>
</feature>
<dbReference type="GO" id="GO:0045815">
    <property type="term" value="P:transcription initiation-coupled chromatin remodeling"/>
    <property type="evidence" value="ECO:0000318"/>
    <property type="project" value="GO_Central"/>
</dbReference>
<feature type="compositionally biased region" description="Gly residues" evidence="6">
    <location>
        <begin position="101"/>
        <end position="110"/>
    </location>
</feature>
<dbReference type="Gene3D" id="1.10.8.60">
    <property type="match status" value="2"/>
</dbReference>
<evidence type="ECO:0000256" key="3">
    <source>
        <dbReference type="ARBA" id="ARBA00022840"/>
    </source>
</evidence>
<dbReference type="Gramene" id="PNW88637">
    <property type="protein sequence ID" value="PNW88637"/>
    <property type="gene ID" value="CHLRE_01g038151v5"/>
</dbReference>
<feature type="compositionally biased region" description="Low complexity" evidence="6">
    <location>
        <begin position="1485"/>
        <end position="1511"/>
    </location>
</feature>
<dbReference type="PANTHER" id="PTHR23069">
    <property type="entry name" value="AAA DOMAIN-CONTAINING"/>
    <property type="match status" value="1"/>
</dbReference>
<feature type="domain" description="Bromo" evidence="7">
    <location>
        <begin position="1290"/>
        <end position="1352"/>
    </location>
</feature>
<protein>
    <recommendedName>
        <fullName evidence="7">Bromo domain-containing protein</fullName>
    </recommendedName>
</protein>
<organism evidence="8 9">
    <name type="scientific">Chlamydomonas reinhardtii</name>
    <name type="common">Chlamydomonas smithii</name>
    <dbReference type="NCBI Taxonomy" id="3055"/>
    <lineage>
        <taxon>Eukaryota</taxon>
        <taxon>Viridiplantae</taxon>
        <taxon>Chlorophyta</taxon>
        <taxon>core chlorophytes</taxon>
        <taxon>Chlorophyceae</taxon>
        <taxon>CS clade</taxon>
        <taxon>Chlamydomonadales</taxon>
        <taxon>Chlamydomonadaceae</taxon>
        <taxon>Chlamydomonas</taxon>
    </lineage>
</organism>
<feature type="compositionally biased region" description="Low complexity" evidence="6">
    <location>
        <begin position="82"/>
        <end position="93"/>
    </location>
</feature>
<dbReference type="GO" id="GO:0005524">
    <property type="term" value="F:ATP binding"/>
    <property type="evidence" value="ECO:0007669"/>
    <property type="project" value="UniProtKB-KW"/>
</dbReference>